<proteinExistence type="predicted"/>
<name>A0A382N6C5_9ZZZZ</name>
<evidence type="ECO:0000256" key="1">
    <source>
        <dbReference type="SAM" id="MobiDB-lite"/>
    </source>
</evidence>
<feature type="compositionally biased region" description="Basic and acidic residues" evidence="1">
    <location>
        <begin position="7"/>
        <end position="39"/>
    </location>
</feature>
<sequence length="39" mass="4369">PAGTGYTKEKWSKIAEERDMASLPQKESEELKDKSTTTP</sequence>
<feature type="region of interest" description="Disordered" evidence="1">
    <location>
        <begin position="1"/>
        <end position="39"/>
    </location>
</feature>
<accession>A0A382N6C5</accession>
<feature type="non-terminal residue" evidence="2">
    <location>
        <position position="1"/>
    </location>
</feature>
<evidence type="ECO:0000313" key="2">
    <source>
        <dbReference type="EMBL" id="SVC55332.1"/>
    </source>
</evidence>
<protein>
    <submittedName>
        <fullName evidence="2">Uncharacterized protein</fullName>
    </submittedName>
</protein>
<dbReference type="AlphaFoldDB" id="A0A382N6C5"/>
<reference evidence="2" key="1">
    <citation type="submission" date="2018-05" db="EMBL/GenBank/DDBJ databases">
        <authorList>
            <person name="Lanie J.A."/>
            <person name="Ng W.-L."/>
            <person name="Kazmierczak K.M."/>
            <person name="Andrzejewski T.M."/>
            <person name="Davidsen T.M."/>
            <person name="Wayne K.J."/>
            <person name="Tettelin H."/>
            <person name="Glass J.I."/>
            <person name="Rusch D."/>
            <person name="Podicherti R."/>
            <person name="Tsui H.-C.T."/>
            <person name="Winkler M.E."/>
        </authorList>
    </citation>
    <scope>NUCLEOTIDE SEQUENCE</scope>
</reference>
<dbReference type="EMBL" id="UINC01097541">
    <property type="protein sequence ID" value="SVC55332.1"/>
    <property type="molecule type" value="Genomic_DNA"/>
</dbReference>
<gene>
    <name evidence="2" type="ORF">METZ01_LOCUS308186</name>
</gene>
<organism evidence="2">
    <name type="scientific">marine metagenome</name>
    <dbReference type="NCBI Taxonomy" id="408172"/>
    <lineage>
        <taxon>unclassified sequences</taxon>
        <taxon>metagenomes</taxon>
        <taxon>ecological metagenomes</taxon>
    </lineage>
</organism>